<dbReference type="Proteomes" id="UP000008810">
    <property type="component" value="Chromosome 1"/>
</dbReference>
<dbReference type="InterPro" id="IPR001563">
    <property type="entry name" value="Peptidase_S10"/>
</dbReference>
<dbReference type="Gene3D" id="3.40.50.1820">
    <property type="entry name" value="alpha/beta hydrolase"/>
    <property type="match status" value="2"/>
</dbReference>
<dbReference type="AlphaFoldDB" id="A0A0Q3GXR2"/>
<evidence type="ECO:0000256" key="1">
    <source>
        <dbReference type="ARBA" id="ARBA00009431"/>
    </source>
</evidence>
<dbReference type="ExpressionAtlas" id="A0A0Q3GXR2">
    <property type="expression patterns" value="baseline"/>
</dbReference>
<dbReference type="InParanoid" id="A0A0Q3GXR2"/>
<name>A0A0Q3GXR2_BRADI</name>
<gene>
    <name evidence="3" type="ORF">BRADI_1g24528v3</name>
</gene>
<dbReference type="EnsemblPlants" id="KQK15712">
    <property type="protein sequence ID" value="KQK15712"/>
    <property type="gene ID" value="BRADI_1g24528v3"/>
</dbReference>
<dbReference type="EMBL" id="CM000880">
    <property type="protein sequence ID" value="KQK15712.1"/>
    <property type="molecule type" value="Genomic_DNA"/>
</dbReference>
<evidence type="ECO:0000313" key="4">
    <source>
        <dbReference type="EnsemblPlants" id="KQK15712"/>
    </source>
</evidence>
<evidence type="ECO:0000313" key="3">
    <source>
        <dbReference type="EMBL" id="KQK15712.1"/>
    </source>
</evidence>
<dbReference type="SUPFAM" id="SSF53474">
    <property type="entry name" value="alpha/beta-Hydrolases"/>
    <property type="match status" value="1"/>
</dbReference>
<protein>
    <recommendedName>
        <fullName evidence="6">Carboxypeptidase</fullName>
    </recommendedName>
</protein>
<sequence length="382" mass="42691">MEAIVRLCLIVLFVVAGSADGIHEQWGYVQVRDKANMFWWYLKSPQHVSSAKPWPTILWLQGGLVGSGVGRGNFLEIGPLDVNLQPRNSTWLQSADLIFVYHEYLFFLRIDTTNLRQKYRIRLPMGVGYSYAEDPSALATTDSQVAADVMELLKSVSKKITTLQSSPLFLAGEFYGGKLAAMLGVSMARAIRDGSLKLTLGSMVKKQMAEGQFAMARSTWIDLLDFIDYQTDSVNVENFLLDTSMNPLLARSFWQEVSLEADEALAQTFMKPAINEVDELISYGVNVTVYNGQLDVICSTIGVEAWVKNLKWDGLTNFLRVPRQPLYHCESSIHCSSAIKAYVRSYENLHFYWILGAGLMVPADQPDVALRMISSITQSPGS</sequence>
<reference evidence="4" key="3">
    <citation type="submission" date="2018-08" db="UniProtKB">
        <authorList>
            <consortium name="EnsemblPlants"/>
        </authorList>
    </citation>
    <scope>IDENTIFICATION</scope>
    <source>
        <strain evidence="4">cv. Bd21</strain>
    </source>
</reference>
<comment type="similarity">
    <text evidence="1">Belongs to the peptidase S10 family.</text>
</comment>
<dbReference type="InterPro" id="IPR029058">
    <property type="entry name" value="AB_hydrolase_fold"/>
</dbReference>
<keyword evidence="2" id="KW-0732">Signal</keyword>
<accession>A0A0Q3GXR2</accession>
<dbReference type="OrthoDB" id="664755at2759"/>
<reference evidence="3" key="2">
    <citation type="submission" date="2017-06" db="EMBL/GenBank/DDBJ databases">
        <title>WGS assembly of Brachypodium distachyon.</title>
        <authorList>
            <consortium name="The International Brachypodium Initiative"/>
            <person name="Lucas S."/>
            <person name="Harmon-Smith M."/>
            <person name="Lail K."/>
            <person name="Tice H."/>
            <person name="Grimwood J."/>
            <person name="Bruce D."/>
            <person name="Barry K."/>
            <person name="Shu S."/>
            <person name="Lindquist E."/>
            <person name="Wang M."/>
            <person name="Pitluck S."/>
            <person name="Vogel J.P."/>
            <person name="Garvin D.F."/>
            <person name="Mockler T.C."/>
            <person name="Schmutz J."/>
            <person name="Rokhsar D."/>
            <person name="Bevan M.W."/>
        </authorList>
    </citation>
    <scope>NUCLEOTIDE SEQUENCE</scope>
    <source>
        <strain evidence="3">Bd21</strain>
    </source>
</reference>
<organism evidence="3">
    <name type="scientific">Brachypodium distachyon</name>
    <name type="common">Purple false brome</name>
    <name type="synonym">Trachynia distachya</name>
    <dbReference type="NCBI Taxonomy" id="15368"/>
    <lineage>
        <taxon>Eukaryota</taxon>
        <taxon>Viridiplantae</taxon>
        <taxon>Streptophyta</taxon>
        <taxon>Embryophyta</taxon>
        <taxon>Tracheophyta</taxon>
        <taxon>Spermatophyta</taxon>
        <taxon>Magnoliopsida</taxon>
        <taxon>Liliopsida</taxon>
        <taxon>Poales</taxon>
        <taxon>Poaceae</taxon>
        <taxon>BOP clade</taxon>
        <taxon>Pooideae</taxon>
        <taxon>Stipodae</taxon>
        <taxon>Brachypodieae</taxon>
        <taxon>Brachypodium</taxon>
    </lineage>
</organism>
<dbReference type="Pfam" id="PF00450">
    <property type="entry name" value="Peptidase_S10"/>
    <property type="match status" value="3"/>
</dbReference>
<reference evidence="3 4" key="1">
    <citation type="journal article" date="2010" name="Nature">
        <title>Genome sequencing and analysis of the model grass Brachypodium distachyon.</title>
        <authorList>
            <consortium name="International Brachypodium Initiative"/>
        </authorList>
    </citation>
    <scope>NUCLEOTIDE SEQUENCE [LARGE SCALE GENOMIC DNA]</scope>
    <source>
        <strain evidence="3 4">Bd21</strain>
    </source>
</reference>
<dbReference type="PANTHER" id="PTHR11802:SF314">
    <property type="entry name" value="CARBOXYPEPTIDASE"/>
    <property type="match status" value="1"/>
</dbReference>
<dbReference type="Gramene" id="KQK15712">
    <property type="protein sequence ID" value="KQK15712"/>
    <property type="gene ID" value="BRADI_1g24528v3"/>
</dbReference>
<dbReference type="PANTHER" id="PTHR11802">
    <property type="entry name" value="SERINE PROTEASE FAMILY S10 SERINE CARBOXYPEPTIDASE"/>
    <property type="match status" value="1"/>
</dbReference>
<feature type="chain" id="PRO_5036297514" description="Carboxypeptidase" evidence="2">
    <location>
        <begin position="22"/>
        <end position="382"/>
    </location>
</feature>
<proteinExistence type="inferred from homology"/>
<dbReference type="GO" id="GO:0006508">
    <property type="term" value="P:proteolysis"/>
    <property type="evidence" value="ECO:0007669"/>
    <property type="project" value="InterPro"/>
</dbReference>
<dbReference type="GO" id="GO:0004185">
    <property type="term" value="F:serine-type carboxypeptidase activity"/>
    <property type="evidence" value="ECO:0000318"/>
    <property type="project" value="GO_Central"/>
</dbReference>
<evidence type="ECO:0008006" key="6">
    <source>
        <dbReference type="Google" id="ProtNLM"/>
    </source>
</evidence>
<evidence type="ECO:0000313" key="5">
    <source>
        <dbReference type="Proteomes" id="UP000008810"/>
    </source>
</evidence>
<keyword evidence="5" id="KW-1185">Reference proteome</keyword>
<feature type="signal peptide" evidence="2">
    <location>
        <begin position="1"/>
        <end position="21"/>
    </location>
</feature>
<evidence type="ECO:0000256" key="2">
    <source>
        <dbReference type="SAM" id="SignalP"/>
    </source>
</evidence>